<keyword evidence="5" id="KW-1185">Reference proteome</keyword>
<dbReference type="Proteomes" id="UP000284842">
    <property type="component" value="Unassembled WGS sequence"/>
</dbReference>
<dbReference type="SUPFAM" id="SSF53474">
    <property type="entry name" value="alpha/beta-Hydrolases"/>
    <property type="match status" value="1"/>
</dbReference>
<dbReference type="EMBL" id="NHTK01000581">
    <property type="protein sequence ID" value="PPR06756.1"/>
    <property type="molecule type" value="Genomic_DNA"/>
</dbReference>
<dbReference type="PRINTS" id="PR00793">
    <property type="entry name" value="PROAMNOPTASE"/>
</dbReference>
<dbReference type="InterPro" id="IPR029058">
    <property type="entry name" value="AB_hydrolase_fold"/>
</dbReference>
<dbReference type="GO" id="GO:0008233">
    <property type="term" value="F:peptidase activity"/>
    <property type="evidence" value="ECO:0007669"/>
    <property type="project" value="InterPro"/>
</dbReference>
<evidence type="ECO:0000256" key="2">
    <source>
        <dbReference type="ARBA" id="ARBA00022801"/>
    </source>
</evidence>
<accession>A0A409YUR1</accession>
<evidence type="ECO:0000256" key="1">
    <source>
        <dbReference type="ARBA" id="ARBA00010088"/>
    </source>
</evidence>
<dbReference type="GO" id="GO:0006508">
    <property type="term" value="P:proteolysis"/>
    <property type="evidence" value="ECO:0007669"/>
    <property type="project" value="InterPro"/>
</dbReference>
<sequence>MASTEGRIDFTVNGKTYQTWYKIFGDIRSGKVPVVALHGGPGAGHSYPHNRLWEQAKIPVILYDQLGTGNSSHVPDVPKEFWTPDLFMDELTNLLHHFKIHDKFDLLGVSWGGMLAGNYAAARQPKGLRKLVIASSPANNDLYMKGINELLDASFPLEFVAMLRKHEAEGTFDSPEYVAGNTLFMKRFTCSVDPWPETLEATMKTMEEDPTVYQAMQGPTEFCMSGGTLQNWDIIPILPNITSPTLLLRGKNDSVSAESMYPFFNNIRQVKWVELEKSTHLGMYEEPDR</sequence>
<protein>
    <recommendedName>
        <fullName evidence="3">AB hydrolase-1 domain-containing protein</fullName>
    </recommendedName>
</protein>
<reference evidence="4 5" key="1">
    <citation type="journal article" date="2018" name="Evol. Lett.">
        <title>Horizontal gene cluster transfer increased hallucinogenic mushroom diversity.</title>
        <authorList>
            <person name="Reynolds H.T."/>
            <person name="Vijayakumar V."/>
            <person name="Gluck-Thaler E."/>
            <person name="Korotkin H.B."/>
            <person name="Matheny P.B."/>
            <person name="Slot J.C."/>
        </authorList>
    </citation>
    <scope>NUCLEOTIDE SEQUENCE [LARGE SCALE GENOMIC DNA]</scope>
    <source>
        <strain evidence="4 5">2629</strain>
    </source>
</reference>
<evidence type="ECO:0000313" key="4">
    <source>
        <dbReference type="EMBL" id="PPR06756.1"/>
    </source>
</evidence>
<organism evidence="4 5">
    <name type="scientific">Panaeolus cyanescens</name>
    <dbReference type="NCBI Taxonomy" id="181874"/>
    <lineage>
        <taxon>Eukaryota</taxon>
        <taxon>Fungi</taxon>
        <taxon>Dikarya</taxon>
        <taxon>Basidiomycota</taxon>
        <taxon>Agaricomycotina</taxon>
        <taxon>Agaricomycetes</taxon>
        <taxon>Agaricomycetidae</taxon>
        <taxon>Agaricales</taxon>
        <taxon>Agaricineae</taxon>
        <taxon>Galeropsidaceae</taxon>
        <taxon>Panaeolus</taxon>
    </lineage>
</organism>
<dbReference type="InterPro" id="IPR005945">
    <property type="entry name" value="Pro_imino_pep"/>
</dbReference>
<comment type="caution">
    <text evidence="4">The sequence shown here is derived from an EMBL/GenBank/DDBJ whole genome shotgun (WGS) entry which is preliminary data.</text>
</comment>
<feature type="domain" description="AB hydrolase-1" evidence="3">
    <location>
        <begin position="33"/>
        <end position="287"/>
    </location>
</feature>
<dbReference type="InterPro" id="IPR050471">
    <property type="entry name" value="AB_hydrolase"/>
</dbReference>
<proteinExistence type="inferred from homology"/>
<evidence type="ECO:0000313" key="5">
    <source>
        <dbReference type="Proteomes" id="UP000284842"/>
    </source>
</evidence>
<dbReference type="InterPro" id="IPR002410">
    <property type="entry name" value="Peptidase_S33"/>
</dbReference>
<dbReference type="InterPro" id="IPR000073">
    <property type="entry name" value="AB_hydrolase_1"/>
</dbReference>
<name>A0A409YUR1_9AGAR</name>
<dbReference type="Gene3D" id="3.40.50.1820">
    <property type="entry name" value="alpha/beta hydrolase"/>
    <property type="match status" value="1"/>
</dbReference>
<dbReference type="InParanoid" id="A0A409YUR1"/>
<dbReference type="AlphaFoldDB" id="A0A409YUR1"/>
<dbReference type="PIRSF" id="PIRSF005539">
    <property type="entry name" value="Pept_S33_TRI_F1"/>
    <property type="match status" value="1"/>
</dbReference>
<dbReference type="PANTHER" id="PTHR43433">
    <property type="entry name" value="HYDROLASE, ALPHA/BETA FOLD FAMILY PROTEIN"/>
    <property type="match status" value="1"/>
</dbReference>
<dbReference type="Pfam" id="PF00561">
    <property type="entry name" value="Abhydrolase_1"/>
    <property type="match status" value="1"/>
</dbReference>
<dbReference type="NCBIfam" id="TIGR01250">
    <property type="entry name" value="pro_imino_pep_2"/>
    <property type="match status" value="1"/>
</dbReference>
<comment type="similarity">
    <text evidence="1">Belongs to the peptidase S33 family.</text>
</comment>
<keyword evidence="2" id="KW-0378">Hydrolase</keyword>
<evidence type="ECO:0000259" key="3">
    <source>
        <dbReference type="Pfam" id="PF00561"/>
    </source>
</evidence>
<gene>
    <name evidence="4" type="ORF">CVT24_013064</name>
</gene>
<dbReference type="PANTHER" id="PTHR43433:SF5">
    <property type="entry name" value="AB HYDROLASE-1 DOMAIN-CONTAINING PROTEIN"/>
    <property type="match status" value="1"/>
</dbReference>
<dbReference type="OrthoDB" id="190201at2759"/>